<gene>
    <name evidence="2" type="ORF">JK636_16285</name>
</gene>
<comment type="caution">
    <text evidence="2">The sequence shown here is derived from an EMBL/GenBank/DDBJ whole genome shotgun (WGS) entry which is preliminary data.</text>
</comment>
<feature type="coiled-coil region" evidence="1">
    <location>
        <begin position="34"/>
        <end position="75"/>
    </location>
</feature>
<organism evidence="2 3">
    <name type="scientific">Clostridium rhizosphaerae</name>
    <dbReference type="NCBI Taxonomy" id="2803861"/>
    <lineage>
        <taxon>Bacteria</taxon>
        <taxon>Bacillati</taxon>
        <taxon>Bacillota</taxon>
        <taxon>Clostridia</taxon>
        <taxon>Eubacteriales</taxon>
        <taxon>Clostridiaceae</taxon>
        <taxon>Clostridium</taxon>
    </lineage>
</organism>
<protein>
    <submittedName>
        <fullName evidence="2">Uncharacterized protein</fullName>
    </submittedName>
</protein>
<proteinExistence type="predicted"/>
<reference evidence="2 3" key="1">
    <citation type="submission" date="2021-01" db="EMBL/GenBank/DDBJ databases">
        <title>Genome public.</title>
        <authorList>
            <person name="Liu C."/>
            <person name="Sun Q."/>
        </authorList>
    </citation>
    <scope>NUCLEOTIDE SEQUENCE [LARGE SCALE GENOMIC DNA]</scope>
    <source>
        <strain evidence="2 3">YIM B02515</strain>
    </source>
</reference>
<sequence>MRRWQLFILSFLVLIFISCNIESTNAFAKEIDPVAQKLELIKEKRAHIKELLKENEKLEKQIDKKSRQVDKILVEFSKSSIVPKETVEAQLSGRLEMIMTQLMQIGEVESDSWKNLKTANNHIEAKEYDIGIGYLDNAIENLEEKSGMMMVFSDNLDEFIVFLNSMQYK</sequence>
<accession>A0ABS1TD60</accession>
<name>A0ABS1TD60_9CLOT</name>
<evidence type="ECO:0000313" key="2">
    <source>
        <dbReference type="EMBL" id="MBL4937288.1"/>
    </source>
</evidence>
<dbReference type="RefSeq" id="WP_202750042.1">
    <property type="nucleotide sequence ID" value="NZ_JAESWC010000014.1"/>
</dbReference>
<evidence type="ECO:0000313" key="3">
    <source>
        <dbReference type="Proteomes" id="UP000632377"/>
    </source>
</evidence>
<keyword evidence="3" id="KW-1185">Reference proteome</keyword>
<dbReference type="PROSITE" id="PS51257">
    <property type="entry name" value="PROKAR_LIPOPROTEIN"/>
    <property type="match status" value="1"/>
</dbReference>
<evidence type="ECO:0000256" key="1">
    <source>
        <dbReference type="SAM" id="Coils"/>
    </source>
</evidence>
<keyword evidence="1" id="KW-0175">Coiled coil</keyword>
<dbReference type="EMBL" id="JAESWC010000014">
    <property type="protein sequence ID" value="MBL4937288.1"/>
    <property type="molecule type" value="Genomic_DNA"/>
</dbReference>
<dbReference type="Proteomes" id="UP000632377">
    <property type="component" value="Unassembled WGS sequence"/>
</dbReference>